<feature type="transmembrane region" description="Helical" evidence="1">
    <location>
        <begin position="67"/>
        <end position="89"/>
    </location>
</feature>
<keyword evidence="1" id="KW-1133">Transmembrane helix</keyword>
<proteinExistence type="predicted"/>
<gene>
    <name evidence="4" type="ORF">DVR12_13440</name>
</gene>
<keyword evidence="5" id="KW-1185">Reference proteome</keyword>
<organism evidence="4 5">
    <name type="scientific">Chitinophaga silvatica</name>
    <dbReference type="NCBI Taxonomy" id="2282649"/>
    <lineage>
        <taxon>Bacteria</taxon>
        <taxon>Pseudomonadati</taxon>
        <taxon>Bacteroidota</taxon>
        <taxon>Chitinophagia</taxon>
        <taxon>Chitinophagales</taxon>
        <taxon>Chitinophagaceae</taxon>
        <taxon>Chitinophaga</taxon>
    </lineage>
</organism>
<accession>A0A3E1YAV0</accession>
<feature type="domain" description="Protein FecR C-terminal" evidence="3">
    <location>
        <begin position="237"/>
        <end position="289"/>
    </location>
</feature>
<dbReference type="Gene3D" id="3.55.50.30">
    <property type="match status" value="1"/>
</dbReference>
<evidence type="ECO:0000259" key="2">
    <source>
        <dbReference type="Pfam" id="PF04773"/>
    </source>
</evidence>
<dbReference type="InterPro" id="IPR012373">
    <property type="entry name" value="Ferrdict_sens_TM"/>
</dbReference>
<sequence>MEEKKHSQRFEDASENFLNDWIDHLANSNPFPGEMPAGKEKEQLRKQMLMEIKRRTGLPVHRQSKSILGWSIAATILVLISLGGLQILLQRKPIQYVRLTTATGERKLITLPDHSSVWLGPASSIEYAEKFAANREVKLVYGEAFFDVSKDDDHPFNVMVDSLKVDVLGTSFNIQAFKKHDIITIGVSTGKVRVGTHSKVFGYLTAKDQIQILKDDYSFNIHSMPSLEVDGLRNNRINFEDMPLTDVLSMLESYYPITFQSKDTTDIRISGSFSMKLQPNQVVKVLQQLVEKQVDIQEMQPGIYTVRLSINKN</sequence>
<evidence type="ECO:0000259" key="3">
    <source>
        <dbReference type="Pfam" id="PF16344"/>
    </source>
</evidence>
<protein>
    <submittedName>
        <fullName evidence="4">DUF4974 domain-containing protein</fullName>
    </submittedName>
</protein>
<dbReference type="Proteomes" id="UP000260644">
    <property type="component" value="Unassembled WGS sequence"/>
</dbReference>
<reference evidence="4 5" key="1">
    <citation type="submission" date="2018-07" db="EMBL/GenBank/DDBJ databases">
        <title>Chitinophaga K2CV101002-2 sp. nov., isolated from a monsoon evergreen broad-leaved forest soil.</title>
        <authorList>
            <person name="Lv Y."/>
        </authorList>
    </citation>
    <scope>NUCLEOTIDE SEQUENCE [LARGE SCALE GENOMIC DNA]</scope>
    <source>
        <strain evidence="4 5">GDMCC 1.1288</strain>
    </source>
</reference>
<comment type="caution">
    <text evidence="4">The sequence shown here is derived from an EMBL/GenBank/DDBJ whole genome shotgun (WGS) entry which is preliminary data.</text>
</comment>
<dbReference type="PANTHER" id="PTHR30273:SF2">
    <property type="entry name" value="PROTEIN FECR"/>
    <property type="match status" value="1"/>
</dbReference>
<dbReference type="Pfam" id="PF16344">
    <property type="entry name" value="FecR_C"/>
    <property type="match status" value="1"/>
</dbReference>
<name>A0A3E1YAV0_9BACT</name>
<evidence type="ECO:0000313" key="4">
    <source>
        <dbReference type="EMBL" id="RFS22788.1"/>
    </source>
</evidence>
<dbReference type="Gene3D" id="2.60.120.1440">
    <property type="match status" value="1"/>
</dbReference>
<keyword evidence="1" id="KW-0812">Transmembrane</keyword>
<evidence type="ECO:0000313" key="5">
    <source>
        <dbReference type="Proteomes" id="UP000260644"/>
    </source>
</evidence>
<feature type="domain" description="FecR protein" evidence="2">
    <location>
        <begin position="98"/>
        <end position="193"/>
    </location>
</feature>
<dbReference type="RefSeq" id="WP_116976181.1">
    <property type="nucleotide sequence ID" value="NZ_QPMM01000006.1"/>
</dbReference>
<dbReference type="InterPro" id="IPR032508">
    <property type="entry name" value="FecR_C"/>
</dbReference>
<evidence type="ECO:0000256" key="1">
    <source>
        <dbReference type="SAM" id="Phobius"/>
    </source>
</evidence>
<dbReference type="AlphaFoldDB" id="A0A3E1YAV0"/>
<dbReference type="PIRSF" id="PIRSF018266">
    <property type="entry name" value="FecR"/>
    <property type="match status" value="1"/>
</dbReference>
<dbReference type="EMBL" id="QPMM01000006">
    <property type="protein sequence ID" value="RFS22788.1"/>
    <property type="molecule type" value="Genomic_DNA"/>
</dbReference>
<dbReference type="GO" id="GO:0016989">
    <property type="term" value="F:sigma factor antagonist activity"/>
    <property type="evidence" value="ECO:0007669"/>
    <property type="project" value="TreeGrafter"/>
</dbReference>
<dbReference type="Pfam" id="PF04773">
    <property type="entry name" value="FecR"/>
    <property type="match status" value="1"/>
</dbReference>
<dbReference type="PANTHER" id="PTHR30273">
    <property type="entry name" value="PERIPLASMIC SIGNAL SENSOR AND SIGMA FACTOR ACTIVATOR FECR-RELATED"/>
    <property type="match status" value="1"/>
</dbReference>
<dbReference type="OrthoDB" id="645173at2"/>
<dbReference type="InterPro" id="IPR006860">
    <property type="entry name" value="FecR"/>
</dbReference>
<keyword evidence="1" id="KW-0472">Membrane</keyword>